<evidence type="ECO:0000313" key="1">
    <source>
        <dbReference type="EMBL" id="MES1918944.1"/>
    </source>
</evidence>
<sequence>MLDMWETLCDLLHKTGKRIDEWGFGDRKKTVKDMTKTTFEAIEEALGKKFKSVDKKRCSTLADLIFAELIV</sequence>
<name>A0ABV2AHN2_9EUKA</name>
<protein>
    <submittedName>
        <fullName evidence="1">Uncharacterized protein</fullName>
    </submittedName>
</protein>
<organism evidence="1 2">
    <name type="scientific">Bonamia ostreae</name>
    <dbReference type="NCBI Taxonomy" id="126728"/>
    <lineage>
        <taxon>Eukaryota</taxon>
        <taxon>Sar</taxon>
        <taxon>Rhizaria</taxon>
        <taxon>Endomyxa</taxon>
        <taxon>Ascetosporea</taxon>
        <taxon>Haplosporida</taxon>
        <taxon>Bonamia</taxon>
    </lineage>
</organism>
<dbReference type="Proteomes" id="UP001439008">
    <property type="component" value="Unassembled WGS sequence"/>
</dbReference>
<keyword evidence="2" id="KW-1185">Reference proteome</keyword>
<gene>
    <name evidence="1" type="ORF">MHBO_000829</name>
</gene>
<comment type="caution">
    <text evidence="1">The sequence shown here is derived from an EMBL/GenBank/DDBJ whole genome shotgun (WGS) entry which is preliminary data.</text>
</comment>
<evidence type="ECO:0000313" key="2">
    <source>
        <dbReference type="Proteomes" id="UP001439008"/>
    </source>
</evidence>
<reference evidence="1 2" key="1">
    <citation type="journal article" date="2024" name="BMC Biol.">
        <title>Comparative genomics of Ascetosporea gives new insight into the evolutionary basis for animal parasitism in Rhizaria.</title>
        <authorList>
            <person name="Hiltunen Thoren M."/>
            <person name="Onut-Brannstrom I."/>
            <person name="Alfjorden A."/>
            <person name="Peckova H."/>
            <person name="Swords F."/>
            <person name="Hooper C."/>
            <person name="Holzer A.S."/>
            <person name="Bass D."/>
            <person name="Burki F."/>
        </authorList>
    </citation>
    <scope>NUCLEOTIDE SEQUENCE [LARGE SCALE GENOMIC DNA]</scope>
    <source>
        <strain evidence="1">20-A016</strain>
    </source>
</reference>
<dbReference type="EMBL" id="JBDODL010000162">
    <property type="protein sequence ID" value="MES1918944.1"/>
    <property type="molecule type" value="Genomic_DNA"/>
</dbReference>
<proteinExistence type="predicted"/>
<accession>A0ABV2AHN2</accession>